<evidence type="ECO:0000256" key="12">
    <source>
        <dbReference type="ARBA" id="ARBA00023136"/>
    </source>
</evidence>
<dbReference type="PANTHER" id="PTHR15929:SF0">
    <property type="entry name" value="STORE-OPERATED CALCIUM ENTRY-ASSOCIATED REGULATORY FACTOR"/>
    <property type="match status" value="1"/>
</dbReference>
<comment type="subcellular location">
    <subcellularLocation>
        <location evidence="1">Endoplasmic reticulum membrane</location>
        <topology evidence="1">Single-pass type I membrane protein</topology>
    </subcellularLocation>
</comment>
<dbReference type="PANTHER" id="PTHR15929">
    <property type="entry name" value="STORE-OPERATED CALCIUM ENTRY-ASSOCIATED REGULATORY FACTOR"/>
    <property type="match status" value="1"/>
</dbReference>
<dbReference type="EMBL" id="CAJPDR010000429">
    <property type="protein sequence ID" value="CAF9936037.1"/>
    <property type="molecule type" value="Genomic_DNA"/>
</dbReference>
<feature type="chain" id="PRO_5034053393" description="Store-operated calcium entry-associated regulatory factor" evidence="16">
    <location>
        <begin position="22"/>
        <end position="329"/>
    </location>
</feature>
<keyword evidence="5" id="KW-0109">Calcium transport</keyword>
<evidence type="ECO:0000256" key="9">
    <source>
        <dbReference type="ARBA" id="ARBA00022837"/>
    </source>
</evidence>
<feature type="signal peptide" evidence="16">
    <location>
        <begin position="1"/>
        <end position="21"/>
    </location>
</feature>
<keyword evidence="10 15" id="KW-1133">Transmembrane helix</keyword>
<keyword evidence="9" id="KW-0106">Calcium</keyword>
<evidence type="ECO:0000256" key="1">
    <source>
        <dbReference type="ARBA" id="ARBA00004115"/>
    </source>
</evidence>
<feature type="region of interest" description="Disordered" evidence="14">
    <location>
        <begin position="187"/>
        <end position="242"/>
    </location>
</feature>
<accession>A0A8H3IPZ1</accession>
<reference evidence="17" key="1">
    <citation type="submission" date="2021-03" db="EMBL/GenBank/DDBJ databases">
        <authorList>
            <person name="Tagirdzhanova G."/>
        </authorList>
    </citation>
    <scope>NUCLEOTIDE SEQUENCE</scope>
</reference>
<evidence type="ECO:0000256" key="7">
    <source>
        <dbReference type="ARBA" id="ARBA00022729"/>
    </source>
</evidence>
<evidence type="ECO:0000256" key="10">
    <source>
        <dbReference type="ARBA" id="ARBA00022989"/>
    </source>
</evidence>
<feature type="transmembrane region" description="Helical" evidence="15">
    <location>
        <begin position="158"/>
        <end position="179"/>
    </location>
</feature>
<organism evidence="17 18">
    <name type="scientific">Alectoria fallacina</name>
    <dbReference type="NCBI Taxonomy" id="1903189"/>
    <lineage>
        <taxon>Eukaryota</taxon>
        <taxon>Fungi</taxon>
        <taxon>Dikarya</taxon>
        <taxon>Ascomycota</taxon>
        <taxon>Pezizomycotina</taxon>
        <taxon>Lecanoromycetes</taxon>
        <taxon>OSLEUM clade</taxon>
        <taxon>Lecanoromycetidae</taxon>
        <taxon>Lecanorales</taxon>
        <taxon>Lecanorineae</taxon>
        <taxon>Parmeliaceae</taxon>
        <taxon>Alectoria</taxon>
    </lineage>
</organism>
<evidence type="ECO:0000313" key="17">
    <source>
        <dbReference type="EMBL" id="CAF9936037.1"/>
    </source>
</evidence>
<sequence length="329" mass="34856">MHFLNYLYLLTLAFNATSTEARKSPESVLLSDVKALTLRKDLKTSHNRVPAVPQLKCTGGTAKGLYEIDVLRCKNAGSSYGDEDVQWTCTASIPSEFKIGSTDVICEGFSSSEDQYVLKGSCGVEYRIMLTKLGEEKYGRKGKDTWGGYDGRSEGGDWAAVIFWFIFLAVVGWMIYAALIRDSPGRRPPGAARNPWFGGGGGGSGSGGNDDPPPPYEYRPSPKAKATSSRAPRAVPVQAHGGWRPGFWSGALGGAAAGYMAGNRGQSQQPTSQSTWNVNGVNGRGDGGGSSNFTGAGAGRTRSSEDSSANSSYGSSRHESSGFGGTTRR</sequence>
<evidence type="ECO:0000256" key="11">
    <source>
        <dbReference type="ARBA" id="ARBA00023065"/>
    </source>
</evidence>
<evidence type="ECO:0000256" key="5">
    <source>
        <dbReference type="ARBA" id="ARBA00022568"/>
    </source>
</evidence>
<protein>
    <recommendedName>
        <fullName evidence="3">Store-operated calcium entry-associated regulatory factor</fullName>
    </recommendedName>
    <alternativeName>
        <fullName evidence="13">Transmembrane protein 66</fullName>
    </alternativeName>
</protein>
<keyword evidence="12 15" id="KW-0472">Membrane</keyword>
<evidence type="ECO:0000313" key="18">
    <source>
        <dbReference type="Proteomes" id="UP000664203"/>
    </source>
</evidence>
<evidence type="ECO:0000256" key="8">
    <source>
        <dbReference type="ARBA" id="ARBA00022824"/>
    </source>
</evidence>
<dbReference type="Proteomes" id="UP000664203">
    <property type="component" value="Unassembled WGS sequence"/>
</dbReference>
<dbReference type="GO" id="GO:0005789">
    <property type="term" value="C:endoplasmic reticulum membrane"/>
    <property type="evidence" value="ECO:0007669"/>
    <property type="project" value="UniProtKB-SubCell"/>
</dbReference>
<evidence type="ECO:0000256" key="3">
    <source>
        <dbReference type="ARBA" id="ARBA00016584"/>
    </source>
</evidence>
<dbReference type="InterPro" id="IPR009567">
    <property type="entry name" value="SARAF"/>
</dbReference>
<evidence type="ECO:0000256" key="6">
    <source>
        <dbReference type="ARBA" id="ARBA00022692"/>
    </source>
</evidence>
<gene>
    <name evidence="17" type="ORF">ALECFALPRED_006667</name>
</gene>
<evidence type="ECO:0000256" key="16">
    <source>
        <dbReference type="SAM" id="SignalP"/>
    </source>
</evidence>
<evidence type="ECO:0000256" key="4">
    <source>
        <dbReference type="ARBA" id="ARBA00022448"/>
    </source>
</evidence>
<proteinExistence type="inferred from homology"/>
<dbReference type="GO" id="GO:0006816">
    <property type="term" value="P:calcium ion transport"/>
    <property type="evidence" value="ECO:0007669"/>
    <property type="project" value="UniProtKB-KW"/>
</dbReference>
<keyword evidence="8" id="KW-0256">Endoplasmic reticulum</keyword>
<feature type="compositionally biased region" description="Gly residues" evidence="14">
    <location>
        <begin position="197"/>
        <end position="208"/>
    </location>
</feature>
<evidence type="ECO:0000256" key="15">
    <source>
        <dbReference type="SAM" id="Phobius"/>
    </source>
</evidence>
<comment type="caution">
    <text evidence="17">The sequence shown here is derived from an EMBL/GenBank/DDBJ whole genome shotgun (WGS) entry which is preliminary data.</text>
</comment>
<dbReference type="OrthoDB" id="20303at2759"/>
<dbReference type="GO" id="GO:2001256">
    <property type="term" value="P:regulation of store-operated calcium entry"/>
    <property type="evidence" value="ECO:0007669"/>
    <property type="project" value="InterPro"/>
</dbReference>
<dbReference type="Pfam" id="PF06682">
    <property type="entry name" value="SARAF"/>
    <property type="match status" value="1"/>
</dbReference>
<dbReference type="AlphaFoldDB" id="A0A8H3IPZ1"/>
<feature type="region of interest" description="Disordered" evidence="14">
    <location>
        <begin position="260"/>
        <end position="329"/>
    </location>
</feature>
<keyword evidence="6 15" id="KW-0812">Transmembrane</keyword>
<keyword evidence="18" id="KW-1185">Reference proteome</keyword>
<name>A0A8H3IPZ1_9LECA</name>
<keyword evidence="4" id="KW-0813">Transport</keyword>
<comment type="similarity">
    <text evidence="2">Belongs to the SARAF family.</text>
</comment>
<feature type="compositionally biased region" description="Polar residues" evidence="14">
    <location>
        <begin position="266"/>
        <end position="276"/>
    </location>
</feature>
<evidence type="ECO:0000256" key="2">
    <source>
        <dbReference type="ARBA" id="ARBA00006833"/>
    </source>
</evidence>
<keyword evidence="7 16" id="KW-0732">Signal</keyword>
<evidence type="ECO:0000256" key="14">
    <source>
        <dbReference type="SAM" id="MobiDB-lite"/>
    </source>
</evidence>
<keyword evidence="11" id="KW-0406">Ion transport</keyword>
<evidence type="ECO:0000256" key="13">
    <source>
        <dbReference type="ARBA" id="ARBA00031116"/>
    </source>
</evidence>